<dbReference type="Proteomes" id="UP001629113">
    <property type="component" value="Unassembled WGS sequence"/>
</dbReference>
<feature type="domain" description="Ig-like" evidence="1">
    <location>
        <begin position="5"/>
        <end position="47"/>
    </location>
</feature>
<comment type="caution">
    <text evidence="2">The sequence shown here is derived from an EMBL/GenBank/DDBJ whole genome shotgun (WGS) entry which is preliminary data.</text>
</comment>
<evidence type="ECO:0000313" key="2">
    <source>
        <dbReference type="EMBL" id="KAL3425533.1"/>
    </source>
</evidence>
<evidence type="ECO:0000313" key="3">
    <source>
        <dbReference type="Proteomes" id="UP001629113"/>
    </source>
</evidence>
<evidence type="ECO:0000259" key="1">
    <source>
        <dbReference type="PROSITE" id="PS50835"/>
    </source>
</evidence>
<dbReference type="PROSITE" id="PS50835">
    <property type="entry name" value="IG_LIKE"/>
    <property type="match status" value="1"/>
</dbReference>
<dbReference type="InterPro" id="IPR007110">
    <property type="entry name" value="Ig-like_dom"/>
</dbReference>
<name>A0ABR4PQC2_9HELO</name>
<proteinExistence type="predicted"/>
<accession>A0ABR4PQC2</accession>
<protein>
    <recommendedName>
        <fullName evidence="1">Ig-like domain-containing protein</fullName>
    </recommendedName>
</protein>
<gene>
    <name evidence="2" type="ORF">PVAG01_02324</name>
</gene>
<organism evidence="2 3">
    <name type="scientific">Phlyctema vagabunda</name>
    <dbReference type="NCBI Taxonomy" id="108571"/>
    <lineage>
        <taxon>Eukaryota</taxon>
        <taxon>Fungi</taxon>
        <taxon>Dikarya</taxon>
        <taxon>Ascomycota</taxon>
        <taxon>Pezizomycotina</taxon>
        <taxon>Leotiomycetes</taxon>
        <taxon>Helotiales</taxon>
        <taxon>Dermateaceae</taxon>
        <taxon>Phlyctema</taxon>
    </lineage>
</organism>
<reference evidence="2 3" key="1">
    <citation type="submission" date="2024-06" db="EMBL/GenBank/DDBJ databases">
        <title>Complete genome of Phlyctema vagabunda strain 19-DSS-EL-015.</title>
        <authorList>
            <person name="Fiorenzani C."/>
        </authorList>
    </citation>
    <scope>NUCLEOTIDE SEQUENCE [LARGE SCALE GENOMIC DNA]</scope>
    <source>
        <strain evidence="2 3">19-DSS-EL-015</strain>
    </source>
</reference>
<keyword evidence="3" id="KW-1185">Reference proteome</keyword>
<sequence>MSAGPSVRERRMASGRSVLISCRVSSCWSHRLCSPHPSTWSWDASSW</sequence>
<dbReference type="EMBL" id="JBFCZG010000002">
    <property type="protein sequence ID" value="KAL3425533.1"/>
    <property type="molecule type" value="Genomic_DNA"/>
</dbReference>